<evidence type="ECO:0000313" key="3">
    <source>
        <dbReference type="Proteomes" id="UP000218944"/>
    </source>
</evidence>
<gene>
    <name evidence="2" type="ORF">CK936_33365</name>
</gene>
<keyword evidence="3" id="KW-1185">Reference proteome</keyword>
<feature type="compositionally biased region" description="Low complexity" evidence="1">
    <location>
        <begin position="33"/>
        <end position="51"/>
    </location>
</feature>
<name>A0A2A2D044_9ACTN</name>
<organism evidence="2 3">
    <name type="scientific">Streptomyces albireticuli</name>
    <dbReference type="NCBI Taxonomy" id="1940"/>
    <lineage>
        <taxon>Bacteria</taxon>
        <taxon>Bacillati</taxon>
        <taxon>Actinomycetota</taxon>
        <taxon>Actinomycetes</taxon>
        <taxon>Kitasatosporales</taxon>
        <taxon>Streptomycetaceae</taxon>
        <taxon>Streptomyces</taxon>
    </lineage>
</organism>
<dbReference type="AlphaFoldDB" id="A0A2A2D044"/>
<feature type="non-terminal residue" evidence="2">
    <location>
        <position position="207"/>
    </location>
</feature>
<accession>A0A2A2D044</accession>
<evidence type="ECO:0000313" key="2">
    <source>
        <dbReference type="EMBL" id="PAU44710.1"/>
    </source>
</evidence>
<reference evidence="2 3" key="1">
    <citation type="submission" date="2017-08" db="EMBL/GenBank/DDBJ databases">
        <title>Genome sequence of Streptomyces albireticuli NRRL B-1670.</title>
        <authorList>
            <person name="Graham D.E."/>
            <person name="Mahan K.M."/>
            <person name="Klingeman D.M."/>
            <person name="Hettich R.L."/>
            <person name="Parry R.J."/>
            <person name="Spain J.C."/>
        </authorList>
    </citation>
    <scope>NUCLEOTIDE SEQUENCE [LARGE SCALE GENOMIC DNA]</scope>
    <source>
        <strain evidence="2 3">NRRL B-1670</strain>
    </source>
</reference>
<proteinExistence type="predicted"/>
<dbReference type="EMBL" id="NSJV01000636">
    <property type="protein sequence ID" value="PAU44710.1"/>
    <property type="molecule type" value="Genomic_DNA"/>
</dbReference>
<protein>
    <submittedName>
        <fullName evidence="2">Uncharacterized protein</fullName>
    </submittedName>
</protein>
<dbReference type="Proteomes" id="UP000218944">
    <property type="component" value="Unassembled WGS sequence"/>
</dbReference>
<feature type="region of interest" description="Disordered" evidence="1">
    <location>
        <begin position="21"/>
        <end position="207"/>
    </location>
</feature>
<comment type="caution">
    <text evidence="2">The sequence shown here is derived from an EMBL/GenBank/DDBJ whole genome shotgun (WGS) entry which is preliminary data.</text>
</comment>
<feature type="compositionally biased region" description="Basic and acidic residues" evidence="1">
    <location>
        <begin position="62"/>
        <end position="74"/>
    </location>
</feature>
<evidence type="ECO:0000256" key="1">
    <source>
        <dbReference type="SAM" id="MobiDB-lite"/>
    </source>
</evidence>
<sequence length="207" mass="20637">MTSREDASALDRAADEALALLADDRRARGRPRGGAPTAAGAGRPAGTPADPLLMADPFAPWAEDHLAGTAEEHLAGTGGTARGDAAPGPCAGLPPQRAEDERGHGAGAAEEEPSAVTDVLSLLAEDRSARPAGGGRSRRETPFDHGWFPFDPEPVSGPGSVPEPEPAPGLGSASGLEAALGSKPAPGPEPVPASESVPGSKPPTSFG</sequence>